<evidence type="ECO:0000313" key="4">
    <source>
        <dbReference type="Proteomes" id="UP000257127"/>
    </source>
</evidence>
<keyword evidence="2" id="KW-0472">Membrane</keyword>
<evidence type="ECO:0000313" key="3">
    <source>
        <dbReference type="EMBL" id="RFC54858.1"/>
    </source>
</evidence>
<accession>A0A3E1EZ81</accession>
<evidence type="ECO:0000256" key="2">
    <source>
        <dbReference type="SAM" id="Phobius"/>
    </source>
</evidence>
<reference evidence="3 4" key="1">
    <citation type="submission" date="2018-08" db="EMBL/GenBank/DDBJ databases">
        <title>The draft genome squence of Brumimicrobium sp. N62.</title>
        <authorList>
            <person name="Du Z.-J."/>
            <person name="Luo H.-R."/>
        </authorList>
    </citation>
    <scope>NUCLEOTIDE SEQUENCE [LARGE SCALE GENOMIC DNA]</scope>
    <source>
        <strain evidence="3 4">N62</strain>
    </source>
</reference>
<feature type="compositionally biased region" description="Polar residues" evidence="1">
    <location>
        <begin position="67"/>
        <end position="76"/>
    </location>
</feature>
<keyword evidence="4" id="KW-1185">Reference proteome</keyword>
<keyword evidence="2" id="KW-0812">Transmembrane</keyword>
<dbReference type="Proteomes" id="UP000257127">
    <property type="component" value="Unassembled WGS sequence"/>
</dbReference>
<protein>
    <submittedName>
        <fullName evidence="3">Uncharacterized protein</fullName>
    </submittedName>
</protein>
<sequence length="82" mass="8618">MATPTKKITRKKPKNVLMIAVVLLLVAVLAVQLFYPAKLENGKLKRLGGGSSSPAPAKAPAPVPEAQENTETTEVNNDPVVG</sequence>
<organism evidence="3 4">
    <name type="scientific">Brumimicrobium aurantiacum</name>
    <dbReference type="NCBI Taxonomy" id="1737063"/>
    <lineage>
        <taxon>Bacteria</taxon>
        <taxon>Pseudomonadati</taxon>
        <taxon>Bacteroidota</taxon>
        <taxon>Flavobacteriia</taxon>
        <taxon>Flavobacteriales</taxon>
        <taxon>Crocinitomicaceae</taxon>
        <taxon>Brumimicrobium</taxon>
    </lineage>
</organism>
<keyword evidence="2" id="KW-1133">Transmembrane helix</keyword>
<feature type="region of interest" description="Disordered" evidence="1">
    <location>
        <begin position="43"/>
        <end position="82"/>
    </location>
</feature>
<evidence type="ECO:0000256" key="1">
    <source>
        <dbReference type="SAM" id="MobiDB-lite"/>
    </source>
</evidence>
<dbReference type="RefSeq" id="WP_116879837.1">
    <property type="nucleotide sequence ID" value="NZ_QURB01000002.1"/>
</dbReference>
<name>A0A3E1EZ81_9FLAO</name>
<proteinExistence type="predicted"/>
<dbReference type="EMBL" id="QURB01000002">
    <property type="protein sequence ID" value="RFC54858.1"/>
    <property type="molecule type" value="Genomic_DNA"/>
</dbReference>
<comment type="caution">
    <text evidence="3">The sequence shown here is derived from an EMBL/GenBank/DDBJ whole genome shotgun (WGS) entry which is preliminary data.</text>
</comment>
<dbReference type="AlphaFoldDB" id="A0A3E1EZ81"/>
<gene>
    <name evidence="3" type="ORF">DXU93_03290</name>
</gene>
<feature type="transmembrane region" description="Helical" evidence="2">
    <location>
        <begin position="16"/>
        <end position="35"/>
    </location>
</feature>